<gene>
    <name evidence="7" type="ORF">AUC68_10215</name>
</gene>
<feature type="transmembrane region" description="Helical" evidence="6">
    <location>
        <begin position="135"/>
        <end position="158"/>
    </location>
</feature>
<dbReference type="OrthoDB" id="9799225at2"/>
<reference evidence="7 8" key="1">
    <citation type="journal article" date="2016" name="Environ. Microbiol.">
        <title>New Methyloceanibacter diversity from North Sea sediments includes methanotroph containing solely the soluble methane monooxygenase.</title>
        <authorList>
            <person name="Vekeman B."/>
            <person name="Kerckhof F.M."/>
            <person name="Cremers G."/>
            <person name="de Vos P."/>
            <person name="Vandamme P."/>
            <person name="Boon N."/>
            <person name="Op den Camp H.J."/>
            <person name="Heylen K."/>
        </authorList>
    </citation>
    <scope>NUCLEOTIDE SEQUENCE [LARGE SCALE GENOMIC DNA]</scope>
    <source>
        <strain evidence="7 8">R-67174</strain>
    </source>
</reference>
<evidence type="ECO:0000256" key="2">
    <source>
        <dbReference type="ARBA" id="ARBA00009773"/>
    </source>
</evidence>
<organism evidence="7 8">
    <name type="scientific">Methyloceanibacter methanicus</name>
    <dbReference type="NCBI Taxonomy" id="1774968"/>
    <lineage>
        <taxon>Bacteria</taxon>
        <taxon>Pseudomonadati</taxon>
        <taxon>Pseudomonadota</taxon>
        <taxon>Alphaproteobacteria</taxon>
        <taxon>Hyphomicrobiales</taxon>
        <taxon>Hyphomicrobiaceae</taxon>
        <taxon>Methyloceanibacter</taxon>
    </lineage>
</organism>
<dbReference type="STRING" id="1774968.AUC68_10215"/>
<evidence type="ECO:0000313" key="8">
    <source>
        <dbReference type="Proteomes" id="UP000094501"/>
    </source>
</evidence>
<dbReference type="AlphaFoldDB" id="A0A1E3VWJ0"/>
<dbReference type="PANTHER" id="PTHR21716:SF64">
    <property type="entry name" value="AI-2 TRANSPORT PROTEIN TQSA"/>
    <property type="match status" value="1"/>
</dbReference>
<feature type="transmembrane region" description="Helical" evidence="6">
    <location>
        <begin position="222"/>
        <end position="245"/>
    </location>
</feature>
<feature type="transmembrane region" description="Helical" evidence="6">
    <location>
        <begin position="298"/>
        <end position="327"/>
    </location>
</feature>
<accession>A0A1E3VWJ0</accession>
<comment type="similarity">
    <text evidence="2">Belongs to the autoinducer-2 exporter (AI-2E) (TC 2.A.86) family.</text>
</comment>
<comment type="subcellular location">
    <subcellularLocation>
        <location evidence="1">Membrane</location>
        <topology evidence="1">Multi-pass membrane protein</topology>
    </subcellularLocation>
</comment>
<dbReference type="GO" id="GO:0016020">
    <property type="term" value="C:membrane"/>
    <property type="evidence" value="ECO:0007669"/>
    <property type="project" value="UniProtKB-SubCell"/>
</dbReference>
<sequence>MDTLSKMVRVFLLIALVLFFLTYGASVLLPLAVALLLWFFINALSDAYRRVATPVFQMPPLLALLLASATILAASLIVIDLVVANVAAMGQQRANVDAALTVLTQKAAQLLGVESQEVVDHVLAFIQLDPLVSNIVAGMASLASQFTVVFLYVVFLLIEQRYFDLKLRAIVPNEEKRARLQAILQRIAEDVQGYLWIMTIVSALTAVLSYGVMVLVGLEQAFFWAFLIFILNFIPTIGSIIGTALPALYALLQFQRLAPFLTVLIAVGAIQFVVGNMIQPRLAARRLNLSQFVVVLSLFAWGAIWGVVGMFLAVPITAIMMLVLANFESTRPIAMIMSESGSIDPPDRQSGKAKPH</sequence>
<name>A0A1E3VWJ0_9HYPH</name>
<feature type="transmembrane region" description="Helical" evidence="6">
    <location>
        <begin position="257"/>
        <end position="278"/>
    </location>
</feature>
<keyword evidence="3 6" id="KW-0812">Transmembrane</keyword>
<feature type="transmembrane region" description="Helical" evidence="6">
    <location>
        <begin position="194"/>
        <end position="216"/>
    </location>
</feature>
<comment type="caution">
    <text evidence="7">The sequence shown here is derived from an EMBL/GenBank/DDBJ whole genome shotgun (WGS) entry which is preliminary data.</text>
</comment>
<keyword evidence="4 6" id="KW-1133">Transmembrane helix</keyword>
<protein>
    <recommendedName>
        <fullName evidence="9">Permease</fullName>
    </recommendedName>
</protein>
<dbReference type="EMBL" id="LPWG01000014">
    <property type="protein sequence ID" value="ODR97900.1"/>
    <property type="molecule type" value="Genomic_DNA"/>
</dbReference>
<evidence type="ECO:0000256" key="4">
    <source>
        <dbReference type="ARBA" id="ARBA00022989"/>
    </source>
</evidence>
<evidence type="ECO:0000256" key="1">
    <source>
        <dbReference type="ARBA" id="ARBA00004141"/>
    </source>
</evidence>
<evidence type="ECO:0000313" key="7">
    <source>
        <dbReference type="EMBL" id="ODR97900.1"/>
    </source>
</evidence>
<dbReference type="Proteomes" id="UP000094501">
    <property type="component" value="Unassembled WGS sequence"/>
</dbReference>
<evidence type="ECO:0000256" key="3">
    <source>
        <dbReference type="ARBA" id="ARBA00022692"/>
    </source>
</evidence>
<feature type="transmembrane region" description="Helical" evidence="6">
    <location>
        <begin position="12"/>
        <end position="40"/>
    </location>
</feature>
<dbReference type="GO" id="GO:0055085">
    <property type="term" value="P:transmembrane transport"/>
    <property type="evidence" value="ECO:0007669"/>
    <property type="project" value="TreeGrafter"/>
</dbReference>
<dbReference type="PANTHER" id="PTHR21716">
    <property type="entry name" value="TRANSMEMBRANE PROTEIN"/>
    <property type="match status" value="1"/>
</dbReference>
<evidence type="ECO:0000256" key="6">
    <source>
        <dbReference type="SAM" id="Phobius"/>
    </source>
</evidence>
<dbReference type="RefSeq" id="WP_069438228.1">
    <property type="nucleotide sequence ID" value="NZ_LPWG01000014.1"/>
</dbReference>
<keyword evidence="8" id="KW-1185">Reference proteome</keyword>
<feature type="transmembrane region" description="Helical" evidence="6">
    <location>
        <begin position="61"/>
        <end position="83"/>
    </location>
</feature>
<proteinExistence type="inferred from homology"/>
<dbReference type="Pfam" id="PF01594">
    <property type="entry name" value="AI-2E_transport"/>
    <property type="match status" value="1"/>
</dbReference>
<evidence type="ECO:0000256" key="5">
    <source>
        <dbReference type="ARBA" id="ARBA00023136"/>
    </source>
</evidence>
<dbReference type="InterPro" id="IPR002549">
    <property type="entry name" value="AI-2E-like"/>
</dbReference>
<evidence type="ECO:0008006" key="9">
    <source>
        <dbReference type="Google" id="ProtNLM"/>
    </source>
</evidence>
<keyword evidence="5 6" id="KW-0472">Membrane</keyword>